<dbReference type="EMBL" id="LELG01000076">
    <property type="protein sequence ID" value="KMQ80501.1"/>
    <property type="molecule type" value="Genomic_DNA"/>
</dbReference>
<proteinExistence type="predicted"/>
<comment type="caution">
    <text evidence="1">The sequence shown here is derived from an EMBL/GenBank/DDBJ whole genome shotgun (WGS) entry which is preliminary data.</text>
</comment>
<evidence type="ECO:0000313" key="1">
    <source>
        <dbReference type="EMBL" id="KMQ80501.1"/>
    </source>
</evidence>
<reference evidence="1 2" key="1">
    <citation type="submission" date="2015-06" db="EMBL/GenBank/DDBJ databases">
        <title>Comparative genomics of Burkholderia leaf nodule symbionts.</title>
        <authorList>
            <person name="Carlier A."/>
            <person name="Eberl L."/>
            <person name="Pinto-Carbo M."/>
        </authorList>
    </citation>
    <scope>NUCLEOTIDE SEQUENCE [LARGE SCALE GENOMIC DNA]</scope>
    <source>
        <strain evidence="1 2">UZHbot3</strain>
    </source>
</reference>
<protein>
    <submittedName>
        <fullName evidence="1">Uncharacterized protein</fullName>
    </submittedName>
</protein>
<organism evidence="1 2">
    <name type="scientific">Candidatus Burkholderia pumila</name>
    <dbReference type="NCBI Taxonomy" id="1090375"/>
    <lineage>
        <taxon>Bacteria</taxon>
        <taxon>Pseudomonadati</taxon>
        <taxon>Pseudomonadota</taxon>
        <taxon>Betaproteobacteria</taxon>
        <taxon>Burkholderiales</taxon>
        <taxon>Burkholderiaceae</taxon>
        <taxon>Burkholderia</taxon>
    </lineage>
</organism>
<dbReference type="InterPro" id="IPR021234">
    <property type="entry name" value="DUF2827"/>
</dbReference>
<dbReference type="Proteomes" id="UP000242951">
    <property type="component" value="Unassembled WGS sequence"/>
</dbReference>
<gene>
    <name evidence="1" type="ORF">BPMI_00868</name>
</gene>
<name>A0ABR5HM95_9BURK</name>
<evidence type="ECO:0000313" key="2">
    <source>
        <dbReference type="Proteomes" id="UP000242951"/>
    </source>
</evidence>
<sequence>MAAAPAPIIEPLSALGRLDVIIEMHAQLHRAWVVELRKRGGKIVSMRVGNDYVLDTERMVFNLPHAGLILQVPFDAMNAGGIRTLLPAVFPDPAVRALVRIVPHIWSPMLLEKDAKSLPEGVRFGYTPGQRNWRVGVFEPNVSIVKTSHISLLSYESADRRKPDMFHAVRVFGTMTLK</sequence>
<dbReference type="Pfam" id="PF10933">
    <property type="entry name" value="DUF2827"/>
    <property type="match status" value="1"/>
</dbReference>
<accession>A0ABR5HM95</accession>
<keyword evidence="2" id="KW-1185">Reference proteome</keyword>